<keyword evidence="2" id="KW-1185">Reference proteome</keyword>
<dbReference type="Proteomes" id="UP000831701">
    <property type="component" value="Chromosome 17"/>
</dbReference>
<dbReference type="EMBL" id="CM041547">
    <property type="protein sequence ID" value="KAI3359825.1"/>
    <property type="molecule type" value="Genomic_DNA"/>
</dbReference>
<accession>A0ACB8VVU3</accession>
<organism evidence="1 2">
    <name type="scientific">Scortum barcoo</name>
    <name type="common">barcoo grunter</name>
    <dbReference type="NCBI Taxonomy" id="214431"/>
    <lineage>
        <taxon>Eukaryota</taxon>
        <taxon>Metazoa</taxon>
        <taxon>Chordata</taxon>
        <taxon>Craniata</taxon>
        <taxon>Vertebrata</taxon>
        <taxon>Euteleostomi</taxon>
        <taxon>Actinopterygii</taxon>
        <taxon>Neopterygii</taxon>
        <taxon>Teleostei</taxon>
        <taxon>Neoteleostei</taxon>
        <taxon>Acanthomorphata</taxon>
        <taxon>Eupercaria</taxon>
        <taxon>Centrarchiformes</taxon>
        <taxon>Terapontoidei</taxon>
        <taxon>Terapontidae</taxon>
        <taxon>Scortum</taxon>
    </lineage>
</organism>
<sequence length="923" mass="102406">MSKKGGNSTAEQVDVSIIRIPPHHYIHVLDQNTNITRVEIGPLTYIRQDHERVLFTPVRMIMVPPRHCCMIINPVARDDENKVLFDQLGQAKLRHADVEIRLTQDPFPLYPGEEIQQDVTPLQIVYPDTALRLQALLDFDEDGGEKRVAGDEWLFEGPGTYIPKKEVAVLETIKATVIRENQAIRLRARKEGVDRGGVRRVTGEEWLVSKVGAYLPGAHEEVIDIVNAFILTDKKALHVRALRPFKDTGGRDRRTGEEWLVTMADREAHIPSVAEEVVGVVDVTTLSSRQYCVILDPVGGDGKPQLGQKRVVKGERSFFLQPGERLENGIQDVYVLSEDEGLVLRAVEAFTDTEECPSPPPPPPPLPPSPPSSPPPPPPLLRCIATLTLLSLLHLSLPRSLCQRPEEEEEEEPMQERAKRSRSSGNYPPSPRRPLDAAGAPIEYVPPAAVEVMLRRQAIPLDENEGIYVRDIKTGKVRAVIGHTYMLTQDEELWQKELPANVEALLASPVDPLADRSDRTRTVQTRPRDKTMVVSYRVPHNAAVQVYDYREKKARVVFGPEMVMLGPDEQFTVLSLSGDKPKRANVIKAVCLLLGPDFFTDIITIETADHARLQLQLSYNWHFDIKASADAAAAAALFSVPDFVGDACKAIASRVRGAVASVQFDDFHKNSNRIICSAVFGFDEKLAVRPSLCFNQNNLVISSVDIQSVEPVDQRTRDALQKSVQLAIEITTNSQEAAARHEAERLEQEARGKLERQRITDQAEAERARKELLELEALSAAVESTGAAKAEAQSRAEAARIQGEAAVHEAKLKAEAQRIEAEAELERLAKAREQELNYKKQMDGLEVEKQKRLAQIESERFSQLVESLGSDTLKEMARAGPELQVKMLQALGLKSTLITDGSSPINLFTTANGLLGALPGQGQ</sequence>
<evidence type="ECO:0000313" key="1">
    <source>
        <dbReference type="EMBL" id="KAI3359825.1"/>
    </source>
</evidence>
<comment type="caution">
    <text evidence="1">The sequence shown here is derived from an EMBL/GenBank/DDBJ whole genome shotgun (WGS) entry which is preliminary data.</text>
</comment>
<name>A0ACB8VVU3_9TELE</name>
<evidence type="ECO:0000313" key="2">
    <source>
        <dbReference type="Proteomes" id="UP000831701"/>
    </source>
</evidence>
<reference evidence="1" key="1">
    <citation type="submission" date="2022-04" db="EMBL/GenBank/DDBJ databases">
        <title>Jade perch genome.</title>
        <authorList>
            <person name="Chao B."/>
        </authorList>
    </citation>
    <scope>NUCLEOTIDE SEQUENCE</scope>
    <source>
        <strain evidence="1">CB-2022</strain>
    </source>
</reference>
<gene>
    <name evidence="1" type="ORF">L3Q82_013815</name>
</gene>
<proteinExistence type="predicted"/>
<protein>
    <submittedName>
        <fullName evidence="1">Uncharacterized protein</fullName>
    </submittedName>
</protein>